<keyword evidence="2" id="KW-1185">Reference proteome</keyword>
<reference evidence="1 2" key="1">
    <citation type="submission" date="2019-04" db="EMBL/GenBank/DDBJ databases">
        <title>Alteromonas portus sp. nov., an alginate lyase-excreting marine bacterium.</title>
        <authorList>
            <person name="Huang H."/>
            <person name="Mo K."/>
            <person name="Bao S."/>
        </authorList>
    </citation>
    <scope>NUCLEOTIDE SEQUENCE [LARGE SCALE GENOMIC DNA]</scope>
    <source>
        <strain evidence="1 2">HB161718</strain>
    </source>
</reference>
<evidence type="ECO:0000313" key="2">
    <source>
        <dbReference type="Proteomes" id="UP000305471"/>
    </source>
</evidence>
<comment type="caution">
    <text evidence="1">The sequence shown here is derived from an EMBL/GenBank/DDBJ whole genome shotgun (WGS) entry which is preliminary data.</text>
</comment>
<accession>A0A4V5NNJ2</accession>
<dbReference type="EMBL" id="SWCO01000003">
    <property type="protein sequence ID" value="TKB03934.1"/>
    <property type="molecule type" value="Genomic_DNA"/>
</dbReference>
<name>A0A4V5NNJ2_9ALTE</name>
<dbReference type="Proteomes" id="UP000305471">
    <property type="component" value="Unassembled WGS sequence"/>
</dbReference>
<dbReference type="OrthoDB" id="6334340at2"/>
<organism evidence="1 2">
    <name type="scientific">Alteromonas portus</name>
    <dbReference type="NCBI Taxonomy" id="2565549"/>
    <lineage>
        <taxon>Bacteria</taxon>
        <taxon>Pseudomonadati</taxon>
        <taxon>Pseudomonadota</taxon>
        <taxon>Gammaproteobacteria</taxon>
        <taxon>Alteromonadales</taxon>
        <taxon>Alteromonadaceae</taxon>
        <taxon>Alteromonas/Salinimonas group</taxon>
        <taxon>Alteromonas</taxon>
    </lineage>
</organism>
<dbReference type="RefSeq" id="WP_136781639.1">
    <property type="nucleotide sequence ID" value="NZ_SWCO01000003.1"/>
</dbReference>
<sequence>MKREDELNIDLGLAVLSVLIEPGQIITRDAIAEVCGCNVYHIDKLEKAALEKFKRRAQQRGLDDFIE</sequence>
<protein>
    <submittedName>
        <fullName evidence="1">Uncharacterized protein</fullName>
    </submittedName>
</protein>
<proteinExistence type="predicted"/>
<evidence type="ECO:0000313" key="1">
    <source>
        <dbReference type="EMBL" id="TKB03934.1"/>
    </source>
</evidence>
<gene>
    <name evidence="1" type="ORF">E5672_07550</name>
</gene>
<dbReference type="AlphaFoldDB" id="A0A4V5NNJ2"/>